<proteinExistence type="predicted"/>
<reference evidence="3" key="1">
    <citation type="journal article" date="2022" name="Syst. Appl. Microbiol.">
        <title>Natronocalculus amylovorans gen. nov., sp. nov., and Natranaeroarchaeum aerophilus sp. nov., dominant culturable amylolytic natronoarchaea from hypersaline soda lakes in southwestern Siberia.</title>
        <authorList>
            <person name="Sorokin D.Y."/>
            <person name="Elcheninov A.G."/>
            <person name="Khizhniak T.V."/>
            <person name="Koenen M."/>
            <person name="Bale N.J."/>
            <person name="Damste J.S.S."/>
            <person name="Kublanov I.V."/>
        </authorList>
    </citation>
    <scope>NUCLEOTIDE SEQUENCE</scope>
    <source>
        <strain evidence="3">AArc-St2</strain>
    </source>
</reference>
<evidence type="ECO:0000256" key="1">
    <source>
        <dbReference type="SAM" id="Phobius"/>
    </source>
</evidence>
<dbReference type="Proteomes" id="UP001203207">
    <property type="component" value="Unassembled WGS sequence"/>
</dbReference>
<name>A0AAE3FXJ3_9EURY</name>
<keyword evidence="1" id="KW-0812">Transmembrane</keyword>
<keyword evidence="1" id="KW-0472">Membrane</keyword>
<keyword evidence="4" id="KW-1185">Reference proteome</keyword>
<comment type="caution">
    <text evidence="3">The sequence shown here is derived from an EMBL/GenBank/DDBJ whole genome shotgun (WGS) entry which is preliminary data.</text>
</comment>
<organism evidence="3 4">
    <name type="scientific">Natronocalculus amylovorans</name>
    <dbReference type="NCBI Taxonomy" id="2917812"/>
    <lineage>
        <taxon>Archaea</taxon>
        <taxon>Methanobacteriati</taxon>
        <taxon>Methanobacteriota</taxon>
        <taxon>Stenosarchaea group</taxon>
        <taxon>Halobacteria</taxon>
        <taxon>Halobacteriales</taxon>
        <taxon>Haloferacaceae</taxon>
        <taxon>Natronocalculus</taxon>
    </lineage>
</organism>
<protein>
    <recommendedName>
        <fullName evidence="2">DUF8056 domain-containing protein</fullName>
    </recommendedName>
</protein>
<keyword evidence="1" id="KW-1133">Transmembrane helix</keyword>
<dbReference type="RefSeq" id="WP_174652195.1">
    <property type="nucleotide sequence ID" value="NZ_JAKRVX010000002.1"/>
</dbReference>
<dbReference type="EMBL" id="JAKRVX010000002">
    <property type="protein sequence ID" value="MCL9816725.1"/>
    <property type="molecule type" value="Genomic_DNA"/>
</dbReference>
<feature type="transmembrane region" description="Helical" evidence="1">
    <location>
        <begin position="141"/>
        <end position="164"/>
    </location>
</feature>
<feature type="transmembrane region" description="Helical" evidence="1">
    <location>
        <begin position="26"/>
        <end position="47"/>
    </location>
</feature>
<dbReference type="Pfam" id="PF26243">
    <property type="entry name" value="DUF8056"/>
    <property type="match status" value="1"/>
</dbReference>
<dbReference type="InterPro" id="IPR058369">
    <property type="entry name" value="DUF8056"/>
</dbReference>
<feature type="transmembrane region" description="Helical" evidence="1">
    <location>
        <begin position="100"/>
        <end position="121"/>
    </location>
</feature>
<evidence type="ECO:0000313" key="3">
    <source>
        <dbReference type="EMBL" id="MCL9816725.1"/>
    </source>
</evidence>
<evidence type="ECO:0000313" key="4">
    <source>
        <dbReference type="Proteomes" id="UP001203207"/>
    </source>
</evidence>
<sequence length="170" mass="18043">MADGYRGLIGAVPYAFRRSSSRLFKLYVVIGTLAAVGIAVVVLSGLVVLLGETAESPGGALTLSRSLYVLIGLFLAGPLLAPTLYVARRHRRSIEVSDRYDSMLAVTGFVFLFSLYVGLVITVQPVQQEVVTGVHAPIIGFLYALPQVAGVVPPTIAGIVIYIAHKTLST</sequence>
<reference evidence="3" key="2">
    <citation type="submission" date="2022-02" db="EMBL/GenBank/DDBJ databases">
        <authorList>
            <person name="Elcheninov A.G."/>
            <person name="Sorokin D.Y."/>
            <person name="Kublanov I.V."/>
        </authorList>
    </citation>
    <scope>NUCLEOTIDE SEQUENCE</scope>
    <source>
        <strain evidence="3">AArc-St2</strain>
    </source>
</reference>
<dbReference type="AlphaFoldDB" id="A0AAE3FXJ3"/>
<gene>
    <name evidence="3" type="ORF">AArcSt2_07185</name>
</gene>
<evidence type="ECO:0000259" key="2">
    <source>
        <dbReference type="Pfam" id="PF26243"/>
    </source>
</evidence>
<accession>A0AAE3FXJ3</accession>
<feature type="domain" description="DUF8056" evidence="2">
    <location>
        <begin position="1"/>
        <end position="168"/>
    </location>
</feature>
<feature type="transmembrane region" description="Helical" evidence="1">
    <location>
        <begin position="67"/>
        <end position="88"/>
    </location>
</feature>